<proteinExistence type="predicted"/>
<reference evidence="2" key="1">
    <citation type="journal article" date="2014" name="Int. J. Syst. Evol. Microbiol.">
        <title>Complete genome sequence of Corynebacterium casei LMG S-19264T (=DSM 44701T), isolated from a smear-ripened cheese.</title>
        <authorList>
            <consortium name="US DOE Joint Genome Institute (JGI-PGF)"/>
            <person name="Walter F."/>
            <person name="Albersmeier A."/>
            <person name="Kalinowski J."/>
            <person name="Ruckert C."/>
        </authorList>
    </citation>
    <scope>NUCLEOTIDE SEQUENCE</scope>
    <source>
        <strain evidence="2">JCM 31740</strain>
    </source>
</reference>
<dbReference type="GeneID" id="38666840"/>
<accession>A0A348B431</accession>
<sequence length="98" mass="10893">MDVIVKVLHKEDNVFVNVCETELLGKKFRENGLLLDVNLEFYEGDPMELDAALSMVNQATVMSLVGNRLVDEAIKRGIVHKNSTLKVAGVAFAQVYNL</sequence>
<reference evidence="1" key="3">
    <citation type="journal article" date="2019" name="BMC Res. Notes">
        <title>Complete genome sequence of the Sulfodiicoccus acidiphilus strain HS-1T, the first crenarchaeon that lacks polB3, isolated from an acidic hot spring in Ohwaku-dani, Hakone, Japan.</title>
        <authorList>
            <person name="Sakai H.D."/>
            <person name="Kurosawa N."/>
        </authorList>
    </citation>
    <scope>NUCLEOTIDE SEQUENCE</scope>
    <source>
        <strain evidence="1">HS-1</strain>
    </source>
</reference>
<dbReference type="Proteomes" id="UP000616143">
    <property type="component" value="Unassembled WGS sequence"/>
</dbReference>
<dbReference type="Proteomes" id="UP000276741">
    <property type="component" value="Chromosome"/>
</dbReference>
<name>A0A348B431_9CREN</name>
<dbReference type="Gene3D" id="3.30.1860.10">
    <property type="entry name" value="uncharacterized conserved protein from methanopyrus kandleri domain like"/>
    <property type="match status" value="1"/>
</dbReference>
<organism evidence="1 3">
    <name type="scientific">Sulfodiicoccus acidiphilus</name>
    <dbReference type="NCBI Taxonomy" id="1670455"/>
    <lineage>
        <taxon>Archaea</taxon>
        <taxon>Thermoproteota</taxon>
        <taxon>Thermoprotei</taxon>
        <taxon>Sulfolobales</taxon>
        <taxon>Sulfolobaceae</taxon>
        <taxon>Sulfodiicoccus</taxon>
    </lineage>
</organism>
<dbReference type="RefSeq" id="WP_126450132.1">
    <property type="nucleotide sequence ID" value="NZ_AP018553.1"/>
</dbReference>
<dbReference type="KEGG" id="sacd:HS1genome_1322"/>
<dbReference type="OrthoDB" id="18015at2157"/>
<gene>
    <name evidence="2" type="ORF">GCM10007116_02300</name>
    <name evidence="1" type="ORF">HS1genome_1322</name>
</gene>
<dbReference type="Pfam" id="PF04242">
    <property type="entry name" value="DUF424"/>
    <property type="match status" value="1"/>
</dbReference>
<dbReference type="AlphaFoldDB" id="A0A348B431"/>
<dbReference type="EMBL" id="AP018553">
    <property type="protein sequence ID" value="BBD72933.1"/>
    <property type="molecule type" value="Genomic_DNA"/>
</dbReference>
<keyword evidence="3" id="KW-1185">Reference proteome</keyword>
<protein>
    <recommendedName>
        <fullName evidence="4">DUF424 domain-containing protein</fullName>
    </recommendedName>
</protein>
<dbReference type="InterPro" id="IPR007355">
    <property type="entry name" value="DUF424"/>
</dbReference>
<reference evidence="2" key="4">
    <citation type="submission" date="2020-09" db="EMBL/GenBank/DDBJ databases">
        <authorList>
            <person name="Sun Q."/>
            <person name="Ohkuma M."/>
        </authorList>
    </citation>
    <scope>NUCLEOTIDE SEQUENCE</scope>
    <source>
        <strain evidence="2">JCM 31740</strain>
    </source>
</reference>
<evidence type="ECO:0008006" key="4">
    <source>
        <dbReference type="Google" id="ProtNLM"/>
    </source>
</evidence>
<evidence type="ECO:0000313" key="2">
    <source>
        <dbReference type="EMBL" id="GGT87894.1"/>
    </source>
</evidence>
<evidence type="ECO:0000313" key="3">
    <source>
        <dbReference type="Proteomes" id="UP000276741"/>
    </source>
</evidence>
<reference evidence="3" key="2">
    <citation type="submission" date="2018-04" db="EMBL/GenBank/DDBJ databases">
        <title>Complete genome sequence of Sulfodiicoccus acidiphilus strain HS-1.</title>
        <authorList>
            <person name="Sakai H.D."/>
            <person name="Kurosawa N."/>
        </authorList>
    </citation>
    <scope>NUCLEOTIDE SEQUENCE [LARGE SCALE GENOMIC DNA]</scope>
    <source>
        <strain evidence="3">HS-1</strain>
    </source>
</reference>
<evidence type="ECO:0000313" key="1">
    <source>
        <dbReference type="EMBL" id="BBD72933.1"/>
    </source>
</evidence>
<dbReference type="EMBL" id="BMQS01000002">
    <property type="protein sequence ID" value="GGT87894.1"/>
    <property type="molecule type" value="Genomic_DNA"/>
</dbReference>